<feature type="domain" description="FAD/NAD(P)-binding" evidence="6">
    <location>
        <begin position="4"/>
        <end position="318"/>
    </location>
</feature>
<evidence type="ECO:0000313" key="7">
    <source>
        <dbReference type="EMBL" id="MBP3963047.1"/>
    </source>
</evidence>
<dbReference type="Proteomes" id="UP000673394">
    <property type="component" value="Unassembled WGS sequence"/>
</dbReference>
<dbReference type="InterPro" id="IPR023753">
    <property type="entry name" value="FAD/NAD-binding_dom"/>
</dbReference>
<evidence type="ECO:0000259" key="6">
    <source>
        <dbReference type="Pfam" id="PF07992"/>
    </source>
</evidence>
<dbReference type="InterPro" id="IPR036188">
    <property type="entry name" value="FAD/NAD-bd_sf"/>
</dbReference>
<keyword evidence="3" id="KW-0285">Flavoprotein</keyword>
<comment type="caution">
    <text evidence="7">The sequence shown here is derived from an EMBL/GenBank/DDBJ whole genome shotgun (WGS) entry which is preliminary data.</text>
</comment>
<dbReference type="PRINTS" id="PR00368">
    <property type="entry name" value="FADPNR"/>
</dbReference>
<comment type="cofactor">
    <cofactor evidence="1">
        <name>FAD</name>
        <dbReference type="ChEBI" id="CHEBI:57692"/>
    </cofactor>
</comment>
<dbReference type="Gene3D" id="3.50.50.100">
    <property type="match status" value="1"/>
</dbReference>
<sequence>MSKQIVILGAGYGGLLSALSAREQFSVEEAAITVINRYETHQIITELHRLAAGNIAEKAVALPLANLFKGKNIDLRIGTVSTIDPEARKVILNNGTSIAYDALVLALGSETNYFGIRGLQENSFTLKSVDDAKRIFAHVHEQIAAYAKSKNKADATFVIGGGGLTGVELVGELADELPGICRTHGVDFTEVSMYLVEARSTVLSAFSADLIERAVTSLEARGVQFMTGLTITEVNGSTVSLSDGRAIETGTFIWTGGVQGNSLVANCGIEVNCGRATVNEFLQSVSHSDVFLAGDCAVVFGPDGQPYPPTAQLAWQMGEHVGENLHAYFKGTKMAAFEPINSGSLASLGRKDGIGIIGESGIELKGLPATLMKKASDVRYLTHIKGLSLLAY</sequence>
<dbReference type="EMBL" id="JAGKSP010000003">
    <property type="protein sequence ID" value="MBP3963047.1"/>
    <property type="molecule type" value="Genomic_DNA"/>
</dbReference>
<dbReference type="PANTHER" id="PTHR42913:SF3">
    <property type="entry name" value="64 KDA MITOCHONDRIAL NADH DEHYDROGENASE (EUROFUNG)"/>
    <property type="match status" value="1"/>
</dbReference>
<organism evidence="7 8">
    <name type="scientific">Paenibacillus lignilyticus</name>
    <dbReference type="NCBI Taxonomy" id="1172615"/>
    <lineage>
        <taxon>Bacteria</taxon>
        <taxon>Bacillati</taxon>
        <taxon>Bacillota</taxon>
        <taxon>Bacilli</taxon>
        <taxon>Bacillales</taxon>
        <taxon>Paenibacillaceae</taxon>
        <taxon>Paenibacillus</taxon>
    </lineage>
</organism>
<evidence type="ECO:0000256" key="5">
    <source>
        <dbReference type="ARBA" id="ARBA00023002"/>
    </source>
</evidence>
<accession>A0ABS5CAN5</accession>
<comment type="similarity">
    <text evidence="2">Belongs to the NADH dehydrogenase family.</text>
</comment>
<dbReference type="PANTHER" id="PTHR42913">
    <property type="entry name" value="APOPTOSIS-INDUCING FACTOR 1"/>
    <property type="match status" value="1"/>
</dbReference>
<protein>
    <submittedName>
        <fullName evidence="7">NAD(P)/FAD-dependent oxidoreductase</fullName>
    </submittedName>
</protein>
<evidence type="ECO:0000313" key="8">
    <source>
        <dbReference type="Proteomes" id="UP000673394"/>
    </source>
</evidence>
<keyword evidence="8" id="KW-1185">Reference proteome</keyword>
<keyword evidence="4" id="KW-0274">FAD</keyword>
<proteinExistence type="inferred from homology"/>
<evidence type="ECO:0000256" key="2">
    <source>
        <dbReference type="ARBA" id="ARBA00005272"/>
    </source>
</evidence>
<evidence type="ECO:0000256" key="4">
    <source>
        <dbReference type="ARBA" id="ARBA00022827"/>
    </source>
</evidence>
<reference evidence="7 8" key="1">
    <citation type="submission" date="2021-04" db="EMBL/GenBank/DDBJ databases">
        <title>Paenibacillus sp. DLE-14 whole genome sequence.</title>
        <authorList>
            <person name="Ham Y.J."/>
        </authorList>
    </citation>
    <scope>NUCLEOTIDE SEQUENCE [LARGE SCALE GENOMIC DNA]</scope>
    <source>
        <strain evidence="7 8">DLE-14</strain>
    </source>
</reference>
<dbReference type="InterPro" id="IPR051169">
    <property type="entry name" value="NADH-Q_oxidoreductase"/>
</dbReference>
<dbReference type="SUPFAM" id="SSF51905">
    <property type="entry name" value="FAD/NAD(P)-binding domain"/>
    <property type="match status" value="2"/>
</dbReference>
<keyword evidence="5" id="KW-0560">Oxidoreductase</keyword>
<evidence type="ECO:0000256" key="3">
    <source>
        <dbReference type="ARBA" id="ARBA00022630"/>
    </source>
</evidence>
<gene>
    <name evidence="7" type="ORF">I8J30_10085</name>
</gene>
<dbReference type="PRINTS" id="PR00411">
    <property type="entry name" value="PNDRDTASEI"/>
</dbReference>
<dbReference type="Pfam" id="PF07992">
    <property type="entry name" value="Pyr_redox_2"/>
    <property type="match status" value="1"/>
</dbReference>
<dbReference type="RefSeq" id="WP_210657839.1">
    <property type="nucleotide sequence ID" value="NZ_JAGKSP010000003.1"/>
</dbReference>
<name>A0ABS5CAN5_9BACL</name>
<evidence type="ECO:0000256" key="1">
    <source>
        <dbReference type="ARBA" id="ARBA00001974"/>
    </source>
</evidence>